<keyword evidence="3" id="KW-1185">Reference proteome</keyword>
<reference evidence="2 3" key="1">
    <citation type="submission" date="2019-12" db="EMBL/GenBank/DDBJ databases">
        <title>Nocardia sp. nov. ET3-3 isolated from soil.</title>
        <authorList>
            <person name="Kanchanasin P."/>
            <person name="Tanasupawat S."/>
            <person name="Yuki M."/>
            <person name="Kudo T."/>
        </authorList>
    </citation>
    <scope>NUCLEOTIDE SEQUENCE [LARGE SCALE GENOMIC DNA]</scope>
    <source>
        <strain evidence="2 3">ET3-3</strain>
    </source>
</reference>
<keyword evidence="1" id="KW-1133">Transmembrane helix</keyword>
<organism evidence="2 3">
    <name type="scientific">Nocardia terrae</name>
    <dbReference type="NCBI Taxonomy" id="2675851"/>
    <lineage>
        <taxon>Bacteria</taxon>
        <taxon>Bacillati</taxon>
        <taxon>Actinomycetota</taxon>
        <taxon>Actinomycetes</taxon>
        <taxon>Mycobacteriales</taxon>
        <taxon>Nocardiaceae</taxon>
        <taxon>Nocardia</taxon>
    </lineage>
</organism>
<dbReference type="EMBL" id="WRPP01000004">
    <property type="protein sequence ID" value="MVU80071.1"/>
    <property type="molecule type" value="Genomic_DNA"/>
</dbReference>
<gene>
    <name evidence="2" type="ORF">GPX89_22840</name>
</gene>
<feature type="transmembrane region" description="Helical" evidence="1">
    <location>
        <begin position="105"/>
        <end position="129"/>
    </location>
</feature>
<dbReference type="InterPro" id="IPR036927">
    <property type="entry name" value="Cyt_c_oxase-like_su1_sf"/>
</dbReference>
<dbReference type="Gene3D" id="1.20.210.10">
    <property type="entry name" value="Cytochrome c oxidase-like, subunit I domain"/>
    <property type="match status" value="1"/>
</dbReference>
<proteinExistence type="predicted"/>
<dbReference type="Pfam" id="PF11070">
    <property type="entry name" value="DUF2871"/>
    <property type="match status" value="1"/>
</dbReference>
<comment type="caution">
    <text evidence="2">The sequence shown here is derived from an EMBL/GenBank/DDBJ whole genome shotgun (WGS) entry which is preliminary data.</text>
</comment>
<evidence type="ECO:0000313" key="2">
    <source>
        <dbReference type="EMBL" id="MVU80071.1"/>
    </source>
</evidence>
<keyword evidence="1" id="KW-0472">Membrane</keyword>
<sequence>MKTLVTAAHIYMIIGLISGFYYREITKIHHFTGQSELGVVHTHVLALGMLFLLIVLALEKLFTLSAQNRLYGWFFWLYNGGLALTVAVMTLHGTLTVLGKDSNEAIALVAGLGHILLTAGLVVFFITLGKCVGDSRTARTAAEFAEQGAA</sequence>
<dbReference type="AlphaFoldDB" id="A0A7K1V0L6"/>
<protein>
    <submittedName>
        <fullName evidence="2">DUF2871 family protein</fullName>
    </submittedName>
</protein>
<feature type="transmembrane region" description="Helical" evidence="1">
    <location>
        <begin position="7"/>
        <end position="25"/>
    </location>
</feature>
<evidence type="ECO:0000313" key="3">
    <source>
        <dbReference type="Proteomes" id="UP000466794"/>
    </source>
</evidence>
<accession>A0A7K1V0L6</accession>
<feature type="transmembrane region" description="Helical" evidence="1">
    <location>
        <begin position="70"/>
        <end position="93"/>
    </location>
</feature>
<dbReference type="InterPro" id="IPR021299">
    <property type="entry name" value="DUF2871"/>
</dbReference>
<evidence type="ECO:0000256" key="1">
    <source>
        <dbReference type="SAM" id="Phobius"/>
    </source>
</evidence>
<feature type="transmembrane region" description="Helical" evidence="1">
    <location>
        <begin position="37"/>
        <end position="58"/>
    </location>
</feature>
<dbReference type="Proteomes" id="UP000466794">
    <property type="component" value="Unassembled WGS sequence"/>
</dbReference>
<name>A0A7K1V0L6_9NOCA</name>
<keyword evidence="1" id="KW-0812">Transmembrane</keyword>